<feature type="compositionally biased region" description="Basic and acidic residues" evidence="6">
    <location>
        <begin position="8"/>
        <end position="23"/>
    </location>
</feature>
<dbReference type="PANTHER" id="PTHR31221">
    <property type="entry name" value="WRKY TRANSCRIPTION FACTOR PROTEIN 1-RELATED"/>
    <property type="match status" value="1"/>
</dbReference>
<dbReference type="InterPro" id="IPR036576">
    <property type="entry name" value="WRKY_dom_sf"/>
</dbReference>
<dbReference type="Proteomes" id="UP001293254">
    <property type="component" value="Unassembled WGS sequence"/>
</dbReference>
<keyword evidence="5" id="KW-0539">Nucleus</keyword>
<reference evidence="8" key="2">
    <citation type="journal article" date="2024" name="Plant">
        <title>Genomic evolution and insights into agronomic trait innovations of Sesamum species.</title>
        <authorList>
            <person name="Miao H."/>
            <person name="Wang L."/>
            <person name="Qu L."/>
            <person name="Liu H."/>
            <person name="Sun Y."/>
            <person name="Le M."/>
            <person name="Wang Q."/>
            <person name="Wei S."/>
            <person name="Zheng Y."/>
            <person name="Lin W."/>
            <person name="Duan Y."/>
            <person name="Cao H."/>
            <person name="Xiong S."/>
            <person name="Wang X."/>
            <person name="Wei L."/>
            <person name="Li C."/>
            <person name="Ma Q."/>
            <person name="Ju M."/>
            <person name="Zhao R."/>
            <person name="Li G."/>
            <person name="Mu C."/>
            <person name="Tian Q."/>
            <person name="Mei H."/>
            <person name="Zhang T."/>
            <person name="Gao T."/>
            <person name="Zhang H."/>
        </authorList>
    </citation>
    <scope>NUCLEOTIDE SEQUENCE</scope>
    <source>
        <strain evidence="8">3651</strain>
    </source>
</reference>
<organism evidence="8 9">
    <name type="scientific">Sesamum alatum</name>
    <dbReference type="NCBI Taxonomy" id="300844"/>
    <lineage>
        <taxon>Eukaryota</taxon>
        <taxon>Viridiplantae</taxon>
        <taxon>Streptophyta</taxon>
        <taxon>Embryophyta</taxon>
        <taxon>Tracheophyta</taxon>
        <taxon>Spermatophyta</taxon>
        <taxon>Magnoliopsida</taxon>
        <taxon>eudicotyledons</taxon>
        <taxon>Gunneridae</taxon>
        <taxon>Pentapetalae</taxon>
        <taxon>asterids</taxon>
        <taxon>lamiids</taxon>
        <taxon>Lamiales</taxon>
        <taxon>Pedaliaceae</taxon>
        <taxon>Sesamum</taxon>
    </lineage>
</organism>
<evidence type="ECO:0000256" key="5">
    <source>
        <dbReference type="ARBA" id="ARBA00023242"/>
    </source>
</evidence>
<accession>A0AAE1Y5I4</accession>
<dbReference type="InterPro" id="IPR003657">
    <property type="entry name" value="WRKY_dom"/>
</dbReference>
<dbReference type="GO" id="GO:0005634">
    <property type="term" value="C:nucleus"/>
    <property type="evidence" value="ECO:0007669"/>
    <property type="project" value="UniProtKB-SubCell"/>
</dbReference>
<dbReference type="EMBL" id="JACGWO010000007">
    <property type="protein sequence ID" value="KAK4423960.1"/>
    <property type="molecule type" value="Genomic_DNA"/>
</dbReference>
<dbReference type="GO" id="GO:0003700">
    <property type="term" value="F:DNA-binding transcription factor activity"/>
    <property type="evidence" value="ECO:0007669"/>
    <property type="project" value="InterPro"/>
</dbReference>
<evidence type="ECO:0000313" key="9">
    <source>
        <dbReference type="Proteomes" id="UP001293254"/>
    </source>
</evidence>
<feature type="region of interest" description="Disordered" evidence="6">
    <location>
        <begin position="1"/>
        <end position="74"/>
    </location>
</feature>
<comment type="subcellular location">
    <subcellularLocation>
        <location evidence="1">Nucleus</location>
    </subcellularLocation>
</comment>
<dbReference type="SUPFAM" id="SSF118290">
    <property type="entry name" value="WRKY DNA-binding domain"/>
    <property type="match status" value="1"/>
</dbReference>
<keyword evidence="3" id="KW-0238">DNA-binding</keyword>
<keyword evidence="9" id="KW-1185">Reference proteome</keyword>
<comment type="caution">
    <text evidence="8">The sequence shown here is derived from an EMBL/GenBank/DDBJ whole genome shotgun (WGS) entry which is preliminary data.</text>
</comment>
<reference evidence="8" key="1">
    <citation type="submission" date="2020-06" db="EMBL/GenBank/DDBJ databases">
        <authorList>
            <person name="Li T."/>
            <person name="Hu X."/>
            <person name="Zhang T."/>
            <person name="Song X."/>
            <person name="Zhang H."/>
            <person name="Dai N."/>
            <person name="Sheng W."/>
            <person name="Hou X."/>
            <person name="Wei L."/>
        </authorList>
    </citation>
    <scope>NUCLEOTIDE SEQUENCE</scope>
    <source>
        <strain evidence="8">3651</strain>
        <tissue evidence="8">Leaf</tissue>
    </source>
</reference>
<gene>
    <name evidence="8" type="ORF">Salat_1978900</name>
</gene>
<dbReference type="GO" id="GO:0043565">
    <property type="term" value="F:sequence-specific DNA binding"/>
    <property type="evidence" value="ECO:0007669"/>
    <property type="project" value="InterPro"/>
</dbReference>
<dbReference type="Pfam" id="PF03106">
    <property type="entry name" value="WRKY"/>
    <property type="match status" value="1"/>
</dbReference>
<keyword evidence="4" id="KW-0804">Transcription</keyword>
<evidence type="ECO:0000313" key="8">
    <source>
        <dbReference type="EMBL" id="KAK4423960.1"/>
    </source>
</evidence>
<dbReference type="FunFam" id="2.20.25.80:FF:000003">
    <property type="entry name" value="WRKY transcription factor 57"/>
    <property type="match status" value="1"/>
</dbReference>
<protein>
    <submittedName>
        <fullName evidence="8">WRKY transcription factor 75</fullName>
    </submittedName>
</protein>
<sequence length="161" mass="18748">MVSNSQSQDDHHDDYDDHHEKPHNYSGRYDMGQMMSTAAAMENPRSNGPPDPANDLGKKKGEKKSRKPRYAFQTRSQVDILDDGYRWRKYGQKAVKNNKFPRSYYRCTHQGCNVKKQIQRLSKDEGIVVTTYEGMHSHPIEKSTDNFEHILTQMQIYTSSF</sequence>
<dbReference type="AlphaFoldDB" id="A0AAE1Y5I4"/>
<evidence type="ECO:0000256" key="4">
    <source>
        <dbReference type="ARBA" id="ARBA00023163"/>
    </source>
</evidence>
<dbReference type="PANTHER" id="PTHR31221:SF83">
    <property type="entry name" value="WRKY TRANSCRIPTION FACTOR 75-RELATED"/>
    <property type="match status" value="1"/>
</dbReference>
<feature type="domain" description="WRKY" evidence="7">
    <location>
        <begin position="76"/>
        <end position="141"/>
    </location>
</feature>
<dbReference type="PROSITE" id="PS50811">
    <property type="entry name" value="WRKY"/>
    <property type="match status" value="1"/>
</dbReference>
<evidence type="ECO:0000256" key="1">
    <source>
        <dbReference type="ARBA" id="ARBA00004123"/>
    </source>
</evidence>
<evidence type="ECO:0000256" key="2">
    <source>
        <dbReference type="ARBA" id="ARBA00023015"/>
    </source>
</evidence>
<evidence type="ECO:0000256" key="6">
    <source>
        <dbReference type="SAM" id="MobiDB-lite"/>
    </source>
</evidence>
<feature type="compositionally biased region" description="Basic residues" evidence="6">
    <location>
        <begin position="60"/>
        <end position="69"/>
    </location>
</feature>
<evidence type="ECO:0000259" key="7">
    <source>
        <dbReference type="PROSITE" id="PS50811"/>
    </source>
</evidence>
<keyword evidence="2" id="KW-0805">Transcription regulation</keyword>
<dbReference type="Gene3D" id="2.20.25.80">
    <property type="entry name" value="WRKY domain"/>
    <property type="match status" value="1"/>
</dbReference>
<dbReference type="SMART" id="SM00774">
    <property type="entry name" value="WRKY"/>
    <property type="match status" value="1"/>
</dbReference>
<evidence type="ECO:0000256" key="3">
    <source>
        <dbReference type="ARBA" id="ARBA00023125"/>
    </source>
</evidence>
<name>A0AAE1Y5I4_9LAMI</name>
<dbReference type="InterPro" id="IPR044810">
    <property type="entry name" value="WRKY_plant"/>
</dbReference>
<proteinExistence type="predicted"/>